<gene>
    <name evidence="1" type="ORF">UFOPK2001_00978</name>
</gene>
<dbReference type="EMBL" id="CAEZVN010000113">
    <property type="protein sequence ID" value="CAB4638183.1"/>
    <property type="molecule type" value="Genomic_DNA"/>
</dbReference>
<dbReference type="AlphaFoldDB" id="A0A6J6JQA5"/>
<sequence length="179" mass="18707">MNIRKIATVTIAASLMLGTSGCTFVSPIASRIEYTPSDGSQVTLKHVDARNFIYLSDGKGNAALIGSLVNRGLTSTSVKLQYTDATSSEKKEAFFTLLPSQKLDFGYNGATALDFDLGGKPGALVTVFVVADGEAGQAMNVPVLDGTLPEYAEIFKGLGASMPEVTEAPAEVPADEASH</sequence>
<organism evidence="1">
    <name type="scientific">freshwater metagenome</name>
    <dbReference type="NCBI Taxonomy" id="449393"/>
    <lineage>
        <taxon>unclassified sequences</taxon>
        <taxon>metagenomes</taxon>
        <taxon>ecological metagenomes</taxon>
    </lineage>
</organism>
<dbReference type="PROSITE" id="PS51257">
    <property type="entry name" value="PROKAR_LIPOPROTEIN"/>
    <property type="match status" value="1"/>
</dbReference>
<proteinExistence type="predicted"/>
<accession>A0A6J6JQA5</accession>
<evidence type="ECO:0000313" key="1">
    <source>
        <dbReference type="EMBL" id="CAB4638183.1"/>
    </source>
</evidence>
<name>A0A6J6JQA5_9ZZZZ</name>
<reference evidence="1" key="1">
    <citation type="submission" date="2020-05" db="EMBL/GenBank/DDBJ databases">
        <authorList>
            <person name="Chiriac C."/>
            <person name="Salcher M."/>
            <person name="Ghai R."/>
            <person name="Kavagutti S V."/>
        </authorList>
    </citation>
    <scope>NUCLEOTIDE SEQUENCE</scope>
</reference>
<protein>
    <submittedName>
        <fullName evidence="1">Unannotated protein</fullName>
    </submittedName>
</protein>